<sequence length="153" mass="16906">MKKLSIALFAGSLLTLTSCATIISGSKQKISFASTPSEATVYIDEVEIGKTPIEKKLERKKNHNVKIVLDGYQPFEIEITKKFNAWYIGNAFFGGLIGFIIDPATGAMFRLTPKQVQAEMAEGTVFNQKGEDVYIAVKLNIDPSWEKIGQLSK</sequence>
<protein>
    <submittedName>
        <fullName evidence="3">PEGA domain-containing protein</fullName>
    </submittedName>
</protein>
<dbReference type="Pfam" id="PF08308">
    <property type="entry name" value="PEGA"/>
    <property type="match status" value="1"/>
</dbReference>
<dbReference type="OrthoDB" id="1524740at2"/>
<evidence type="ECO:0000313" key="3">
    <source>
        <dbReference type="EMBL" id="SFN55877.1"/>
    </source>
</evidence>
<dbReference type="Proteomes" id="UP000199149">
    <property type="component" value="Unassembled WGS sequence"/>
</dbReference>
<dbReference type="RefSeq" id="WP_092909427.1">
    <property type="nucleotide sequence ID" value="NZ_FOUZ01000015.1"/>
</dbReference>
<evidence type="ECO:0000256" key="1">
    <source>
        <dbReference type="SAM" id="SignalP"/>
    </source>
</evidence>
<keyword evidence="1" id="KW-0732">Signal</keyword>
<evidence type="ECO:0000259" key="2">
    <source>
        <dbReference type="Pfam" id="PF08308"/>
    </source>
</evidence>
<gene>
    <name evidence="3" type="ORF">SAMN05421738_11510</name>
</gene>
<reference evidence="4" key="1">
    <citation type="submission" date="2016-10" db="EMBL/GenBank/DDBJ databases">
        <authorList>
            <person name="Varghese N."/>
            <person name="Submissions S."/>
        </authorList>
    </citation>
    <scope>NUCLEOTIDE SEQUENCE [LARGE SCALE GENOMIC DNA]</scope>
    <source>
        <strain evidence="4">XJ109</strain>
    </source>
</reference>
<keyword evidence="4" id="KW-1185">Reference proteome</keyword>
<accession>A0A1I5A0F8</accession>
<feature type="chain" id="PRO_5011647660" evidence="1">
    <location>
        <begin position="21"/>
        <end position="153"/>
    </location>
</feature>
<name>A0A1I5A0F8_9FLAO</name>
<evidence type="ECO:0000313" key="4">
    <source>
        <dbReference type="Proteomes" id="UP000199149"/>
    </source>
</evidence>
<organism evidence="3 4">
    <name type="scientific">Algoriella xinjiangensis</name>
    <dbReference type="NCBI Taxonomy" id="684065"/>
    <lineage>
        <taxon>Bacteria</taxon>
        <taxon>Pseudomonadati</taxon>
        <taxon>Bacteroidota</taxon>
        <taxon>Flavobacteriia</taxon>
        <taxon>Flavobacteriales</taxon>
        <taxon>Weeksellaceae</taxon>
        <taxon>Algoriella</taxon>
    </lineage>
</organism>
<feature type="signal peptide" evidence="1">
    <location>
        <begin position="1"/>
        <end position="20"/>
    </location>
</feature>
<feature type="domain" description="PEGA" evidence="2">
    <location>
        <begin position="30"/>
        <end position="80"/>
    </location>
</feature>
<dbReference type="AlphaFoldDB" id="A0A1I5A0F8"/>
<dbReference type="STRING" id="684065.SAMN05421738_11510"/>
<dbReference type="EMBL" id="FOUZ01000015">
    <property type="protein sequence ID" value="SFN55877.1"/>
    <property type="molecule type" value="Genomic_DNA"/>
</dbReference>
<dbReference type="InterPro" id="IPR013229">
    <property type="entry name" value="PEGA"/>
</dbReference>
<proteinExistence type="predicted"/>
<dbReference type="PROSITE" id="PS51257">
    <property type="entry name" value="PROKAR_LIPOPROTEIN"/>
    <property type="match status" value="1"/>
</dbReference>